<feature type="transmembrane region" description="Helical" evidence="1">
    <location>
        <begin position="20"/>
        <end position="43"/>
    </location>
</feature>
<sequence>MVADRRIRDSVLCFHLDNFSFVLSLYSLVHVCLPVMFAGSALLPRTAISFLFRTVPKLCWYVNLLHCILCDRVSYC</sequence>
<proteinExistence type="predicted"/>
<keyword evidence="3" id="KW-1185">Reference proteome</keyword>
<dbReference type="HOGENOM" id="CLU_2655875_0_0_1"/>
<dbReference type="InParanoid" id="A0A0C3DGB9"/>
<organism evidence="2 3">
    <name type="scientific">Scleroderma citrinum Foug A</name>
    <dbReference type="NCBI Taxonomy" id="1036808"/>
    <lineage>
        <taxon>Eukaryota</taxon>
        <taxon>Fungi</taxon>
        <taxon>Dikarya</taxon>
        <taxon>Basidiomycota</taxon>
        <taxon>Agaricomycotina</taxon>
        <taxon>Agaricomycetes</taxon>
        <taxon>Agaricomycetidae</taxon>
        <taxon>Boletales</taxon>
        <taxon>Sclerodermatineae</taxon>
        <taxon>Sclerodermataceae</taxon>
        <taxon>Scleroderma</taxon>
    </lineage>
</organism>
<evidence type="ECO:0000313" key="3">
    <source>
        <dbReference type="Proteomes" id="UP000053989"/>
    </source>
</evidence>
<keyword evidence="1" id="KW-0812">Transmembrane</keyword>
<name>A0A0C3DGB9_9AGAM</name>
<keyword evidence="1" id="KW-1133">Transmembrane helix</keyword>
<evidence type="ECO:0000313" key="2">
    <source>
        <dbReference type="EMBL" id="KIM55414.1"/>
    </source>
</evidence>
<evidence type="ECO:0000256" key="1">
    <source>
        <dbReference type="SAM" id="Phobius"/>
    </source>
</evidence>
<reference evidence="3" key="2">
    <citation type="submission" date="2015-01" db="EMBL/GenBank/DDBJ databases">
        <title>Evolutionary Origins and Diversification of the Mycorrhizal Mutualists.</title>
        <authorList>
            <consortium name="DOE Joint Genome Institute"/>
            <consortium name="Mycorrhizal Genomics Consortium"/>
            <person name="Kohler A."/>
            <person name="Kuo A."/>
            <person name="Nagy L.G."/>
            <person name="Floudas D."/>
            <person name="Copeland A."/>
            <person name="Barry K.W."/>
            <person name="Cichocki N."/>
            <person name="Veneault-Fourrey C."/>
            <person name="LaButti K."/>
            <person name="Lindquist E.A."/>
            <person name="Lipzen A."/>
            <person name="Lundell T."/>
            <person name="Morin E."/>
            <person name="Murat C."/>
            <person name="Riley R."/>
            <person name="Ohm R."/>
            <person name="Sun H."/>
            <person name="Tunlid A."/>
            <person name="Henrissat B."/>
            <person name="Grigoriev I.V."/>
            <person name="Hibbett D.S."/>
            <person name="Martin F."/>
        </authorList>
    </citation>
    <scope>NUCLEOTIDE SEQUENCE [LARGE SCALE GENOMIC DNA]</scope>
    <source>
        <strain evidence="3">Foug A</strain>
    </source>
</reference>
<reference evidence="2 3" key="1">
    <citation type="submission" date="2014-04" db="EMBL/GenBank/DDBJ databases">
        <authorList>
            <consortium name="DOE Joint Genome Institute"/>
            <person name="Kuo A."/>
            <person name="Kohler A."/>
            <person name="Nagy L.G."/>
            <person name="Floudas D."/>
            <person name="Copeland A."/>
            <person name="Barry K.W."/>
            <person name="Cichocki N."/>
            <person name="Veneault-Fourrey C."/>
            <person name="LaButti K."/>
            <person name="Lindquist E.A."/>
            <person name="Lipzen A."/>
            <person name="Lundell T."/>
            <person name="Morin E."/>
            <person name="Murat C."/>
            <person name="Sun H."/>
            <person name="Tunlid A."/>
            <person name="Henrissat B."/>
            <person name="Grigoriev I.V."/>
            <person name="Hibbett D.S."/>
            <person name="Martin F."/>
            <person name="Nordberg H.P."/>
            <person name="Cantor M.N."/>
            <person name="Hua S.X."/>
        </authorList>
    </citation>
    <scope>NUCLEOTIDE SEQUENCE [LARGE SCALE GENOMIC DNA]</scope>
    <source>
        <strain evidence="2 3">Foug A</strain>
    </source>
</reference>
<protein>
    <submittedName>
        <fullName evidence="2">Uncharacterized protein</fullName>
    </submittedName>
</protein>
<dbReference type="OrthoDB" id="258392at2759"/>
<dbReference type="AlphaFoldDB" id="A0A0C3DGB9"/>
<gene>
    <name evidence="2" type="ORF">SCLCIDRAFT_298136</name>
</gene>
<keyword evidence="1" id="KW-0472">Membrane</keyword>
<accession>A0A0C3DGB9</accession>
<dbReference type="Proteomes" id="UP000053989">
    <property type="component" value="Unassembled WGS sequence"/>
</dbReference>
<dbReference type="EMBL" id="KN822135">
    <property type="protein sequence ID" value="KIM55414.1"/>
    <property type="molecule type" value="Genomic_DNA"/>
</dbReference>